<evidence type="ECO:0000313" key="3">
    <source>
        <dbReference type="Proteomes" id="UP001501243"/>
    </source>
</evidence>
<comment type="caution">
    <text evidence="2">The sequence shown here is derived from an EMBL/GenBank/DDBJ whole genome shotgun (WGS) entry which is preliminary data.</text>
</comment>
<dbReference type="Proteomes" id="UP001501243">
    <property type="component" value="Unassembled WGS sequence"/>
</dbReference>
<keyword evidence="3" id="KW-1185">Reference proteome</keyword>
<sequence length="209" mass="23445">MINSVLVAIAILFALSQPAAGQTPGITCSLSSDRTAYKLGEIPQFTIRIHNGSDSTVQFVKTLDASDIQWRYPYSYYEVNRVPSGPLGKTKDRMVRCGNMDGISLTDFVVVAPGQAFNPYENQSAVYTLSSVPSAAEFSKEGRYRIIYHYATNEPDFRKWLGDIAWAWFDPQTNQIYPSHQAQYQQLIALFAKVPKVNLVSNELTIDFN</sequence>
<gene>
    <name evidence="2" type="ORF">GCM10023172_31600</name>
</gene>
<protein>
    <submittedName>
        <fullName evidence="2">Uncharacterized protein</fullName>
    </submittedName>
</protein>
<name>A0ABP8QM48_9BACT</name>
<evidence type="ECO:0000313" key="2">
    <source>
        <dbReference type="EMBL" id="GAA4504770.1"/>
    </source>
</evidence>
<reference evidence="3" key="1">
    <citation type="journal article" date="2019" name="Int. J. Syst. Evol. Microbiol.">
        <title>The Global Catalogue of Microorganisms (GCM) 10K type strain sequencing project: providing services to taxonomists for standard genome sequencing and annotation.</title>
        <authorList>
            <consortium name="The Broad Institute Genomics Platform"/>
            <consortium name="The Broad Institute Genome Sequencing Center for Infectious Disease"/>
            <person name="Wu L."/>
            <person name="Ma J."/>
        </authorList>
    </citation>
    <scope>NUCLEOTIDE SEQUENCE [LARGE SCALE GENOMIC DNA]</scope>
    <source>
        <strain evidence="3">JCM 17841</strain>
    </source>
</reference>
<proteinExistence type="predicted"/>
<feature type="chain" id="PRO_5046061027" evidence="1">
    <location>
        <begin position="20"/>
        <end position="209"/>
    </location>
</feature>
<organism evidence="2 3">
    <name type="scientific">Hymenobacter ginsengisoli</name>
    <dbReference type="NCBI Taxonomy" id="1051626"/>
    <lineage>
        <taxon>Bacteria</taxon>
        <taxon>Pseudomonadati</taxon>
        <taxon>Bacteroidota</taxon>
        <taxon>Cytophagia</taxon>
        <taxon>Cytophagales</taxon>
        <taxon>Hymenobacteraceae</taxon>
        <taxon>Hymenobacter</taxon>
    </lineage>
</organism>
<dbReference type="RefSeq" id="WP_208131147.1">
    <property type="nucleotide sequence ID" value="NZ_BAABGQ010000008.1"/>
</dbReference>
<keyword evidence="1" id="KW-0732">Signal</keyword>
<evidence type="ECO:0000256" key="1">
    <source>
        <dbReference type="SAM" id="SignalP"/>
    </source>
</evidence>
<feature type="signal peptide" evidence="1">
    <location>
        <begin position="1"/>
        <end position="19"/>
    </location>
</feature>
<dbReference type="EMBL" id="BAABGQ010000008">
    <property type="protein sequence ID" value="GAA4504770.1"/>
    <property type="molecule type" value="Genomic_DNA"/>
</dbReference>
<accession>A0ABP8QM48</accession>